<keyword evidence="6" id="KW-0333">Golgi apparatus</keyword>
<dbReference type="InterPro" id="IPR009316">
    <property type="entry name" value="COG2"/>
</dbReference>
<evidence type="ECO:0000256" key="8">
    <source>
        <dbReference type="ARBA" id="ARBA00031344"/>
    </source>
</evidence>
<dbReference type="GO" id="GO:0017119">
    <property type="term" value="C:Golgi transport complex"/>
    <property type="evidence" value="ECO:0007669"/>
    <property type="project" value="TreeGrafter"/>
</dbReference>
<sequence length="303" mass="34131">MASFDLASPTSSSNIPSNQPSYPASESDRYDEDDDPSTLPYPRELERSDFLSSNFDPQTYLSTLRNRHQTLTDLRSDLRQRSQLLNRELLDLVNGNYEEFLSLGSDLRGGEEMVEGVRVGVLGFKREVEGIKEKVSEREKEVGELLEEKKDIRKDVMLGRGLLEVEAEIGLLEGRLGIVEKEAQDDEEEDDADEDDDDEDDDEDDETIASASIVALKQVKRLQGLCDRYVLITRRVARLGAELPFFVGQRPRVTEIRKTLLLDLATALREAKTTKEPNVVLPLLRLYGDLDAETEGVKVLKAA</sequence>
<dbReference type="InterPro" id="IPR024602">
    <property type="entry name" value="COG_su2_N"/>
</dbReference>
<dbReference type="OrthoDB" id="332281at2759"/>
<dbReference type="GO" id="GO:0007030">
    <property type="term" value="P:Golgi organization"/>
    <property type="evidence" value="ECO:0007669"/>
    <property type="project" value="InterPro"/>
</dbReference>
<evidence type="ECO:0000256" key="4">
    <source>
        <dbReference type="ARBA" id="ARBA00022448"/>
    </source>
</evidence>
<gene>
    <name evidence="12" type="ORF">K431DRAFT_122709</name>
</gene>
<evidence type="ECO:0000256" key="1">
    <source>
        <dbReference type="ARBA" id="ARBA00004395"/>
    </source>
</evidence>
<feature type="region of interest" description="Disordered" evidence="10">
    <location>
        <begin position="1"/>
        <end position="48"/>
    </location>
</feature>
<keyword evidence="13" id="KW-1185">Reference proteome</keyword>
<dbReference type="PANTHER" id="PTHR12961:SF0">
    <property type="entry name" value="CONSERVED OLIGOMERIC GOLGI COMPLEX SUBUNIT 2"/>
    <property type="match status" value="1"/>
</dbReference>
<feature type="region of interest" description="Disordered" evidence="10">
    <location>
        <begin position="180"/>
        <end position="205"/>
    </location>
</feature>
<keyword evidence="9" id="KW-0175">Coiled coil</keyword>
<dbReference type="GO" id="GO:0006891">
    <property type="term" value="P:intra-Golgi vesicle-mediated transport"/>
    <property type="evidence" value="ECO:0007669"/>
    <property type="project" value="TreeGrafter"/>
</dbReference>
<comment type="caution">
    <text evidence="12">The sequence shown here is derived from an EMBL/GenBank/DDBJ whole genome shotgun (WGS) entry which is preliminary data.</text>
</comment>
<dbReference type="GO" id="GO:0015031">
    <property type="term" value="P:protein transport"/>
    <property type="evidence" value="ECO:0007669"/>
    <property type="project" value="UniProtKB-KW"/>
</dbReference>
<evidence type="ECO:0000313" key="13">
    <source>
        <dbReference type="Proteomes" id="UP000799441"/>
    </source>
</evidence>
<evidence type="ECO:0000256" key="10">
    <source>
        <dbReference type="SAM" id="MobiDB-lite"/>
    </source>
</evidence>
<comment type="similarity">
    <text evidence="2">Belongs to the COG2 family.</text>
</comment>
<dbReference type="EMBL" id="MU003817">
    <property type="protein sequence ID" value="KAF2718942.1"/>
    <property type="molecule type" value="Genomic_DNA"/>
</dbReference>
<feature type="domain" description="Conserved oligomeric Golgi complex subunit 2 N-terminal" evidence="11">
    <location>
        <begin position="45"/>
        <end position="117"/>
    </location>
</feature>
<keyword evidence="4" id="KW-0813">Transport</keyword>
<evidence type="ECO:0000256" key="2">
    <source>
        <dbReference type="ARBA" id="ARBA00007603"/>
    </source>
</evidence>
<evidence type="ECO:0000256" key="7">
    <source>
        <dbReference type="ARBA" id="ARBA00023136"/>
    </source>
</evidence>
<evidence type="ECO:0000256" key="5">
    <source>
        <dbReference type="ARBA" id="ARBA00022927"/>
    </source>
</evidence>
<comment type="subcellular location">
    <subcellularLocation>
        <location evidence="1">Golgi apparatus membrane</location>
        <topology evidence="1">Peripheral membrane protein</topology>
    </subcellularLocation>
</comment>
<proteinExistence type="inferred from homology"/>
<keyword evidence="5" id="KW-0653">Protein transport</keyword>
<reference evidence="12" key="1">
    <citation type="journal article" date="2020" name="Stud. Mycol.">
        <title>101 Dothideomycetes genomes: a test case for predicting lifestyles and emergence of pathogens.</title>
        <authorList>
            <person name="Haridas S."/>
            <person name="Albert R."/>
            <person name="Binder M."/>
            <person name="Bloem J."/>
            <person name="Labutti K."/>
            <person name="Salamov A."/>
            <person name="Andreopoulos B."/>
            <person name="Baker S."/>
            <person name="Barry K."/>
            <person name="Bills G."/>
            <person name="Bluhm B."/>
            <person name="Cannon C."/>
            <person name="Castanera R."/>
            <person name="Culley D."/>
            <person name="Daum C."/>
            <person name="Ezra D."/>
            <person name="Gonzalez J."/>
            <person name="Henrissat B."/>
            <person name="Kuo A."/>
            <person name="Liang C."/>
            <person name="Lipzen A."/>
            <person name="Lutzoni F."/>
            <person name="Magnuson J."/>
            <person name="Mondo S."/>
            <person name="Nolan M."/>
            <person name="Ohm R."/>
            <person name="Pangilinan J."/>
            <person name="Park H.-J."/>
            <person name="Ramirez L."/>
            <person name="Alfaro M."/>
            <person name="Sun H."/>
            <person name="Tritt A."/>
            <person name="Yoshinaga Y."/>
            <person name="Zwiers L.-H."/>
            <person name="Turgeon B."/>
            <person name="Goodwin S."/>
            <person name="Spatafora J."/>
            <person name="Crous P."/>
            <person name="Grigoriev I."/>
        </authorList>
    </citation>
    <scope>NUCLEOTIDE SEQUENCE</scope>
    <source>
        <strain evidence="12">CBS 116435</strain>
    </source>
</reference>
<evidence type="ECO:0000259" key="11">
    <source>
        <dbReference type="Pfam" id="PF06148"/>
    </source>
</evidence>
<dbReference type="Pfam" id="PF06148">
    <property type="entry name" value="COG2_N"/>
    <property type="match status" value="1"/>
</dbReference>
<feature type="coiled-coil region" evidence="9">
    <location>
        <begin position="128"/>
        <end position="155"/>
    </location>
</feature>
<protein>
    <recommendedName>
        <fullName evidence="3">Conserved oligomeric Golgi complex subunit 2</fullName>
    </recommendedName>
    <alternativeName>
        <fullName evidence="8">Component of oligomeric Golgi complex 2</fullName>
    </alternativeName>
</protein>
<accession>A0A9P4Q6J5</accession>
<organism evidence="12 13">
    <name type="scientific">Polychaeton citri CBS 116435</name>
    <dbReference type="NCBI Taxonomy" id="1314669"/>
    <lineage>
        <taxon>Eukaryota</taxon>
        <taxon>Fungi</taxon>
        <taxon>Dikarya</taxon>
        <taxon>Ascomycota</taxon>
        <taxon>Pezizomycotina</taxon>
        <taxon>Dothideomycetes</taxon>
        <taxon>Dothideomycetidae</taxon>
        <taxon>Capnodiales</taxon>
        <taxon>Capnodiaceae</taxon>
        <taxon>Polychaeton</taxon>
    </lineage>
</organism>
<evidence type="ECO:0000256" key="3">
    <source>
        <dbReference type="ARBA" id="ARBA00020977"/>
    </source>
</evidence>
<dbReference type="AlphaFoldDB" id="A0A9P4Q6J5"/>
<feature type="compositionally biased region" description="Acidic residues" evidence="10">
    <location>
        <begin position="183"/>
        <end position="205"/>
    </location>
</feature>
<evidence type="ECO:0000313" key="12">
    <source>
        <dbReference type="EMBL" id="KAF2718942.1"/>
    </source>
</evidence>
<evidence type="ECO:0000256" key="9">
    <source>
        <dbReference type="SAM" id="Coils"/>
    </source>
</evidence>
<keyword evidence="7" id="KW-0472">Membrane</keyword>
<dbReference type="GO" id="GO:0000139">
    <property type="term" value="C:Golgi membrane"/>
    <property type="evidence" value="ECO:0007669"/>
    <property type="project" value="UniProtKB-SubCell"/>
</dbReference>
<feature type="compositionally biased region" description="Polar residues" evidence="10">
    <location>
        <begin position="8"/>
        <end position="24"/>
    </location>
</feature>
<evidence type="ECO:0000256" key="6">
    <source>
        <dbReference type="ARBA" id="ARBA00023034"/>
    </source>
</evidence>
<name>A0A9P4Q6J5_9PEZI</name>
<dbReference type="Proteomes" id="UP000799441">
    <property type="component" value="Unassembled WGS sequence"/>
</dbReference>
<dbReference type="PANTHER" id="PTHR12961">
    <property type="entry name" value="CONSERVED OLIGOMERIC GOLGI COMPLEX COMPONENT 2"/>
    <property type="match status" value="1"/>
</dbReference>